<name>A0A4U8YTF4_METTU</name>
<keyword evidence="1" id="KW-0472">Membrane</keyword>
<evidence type="ECO:0000313" key="2">
    <source>
        <dbReference type="EMBL" id="VFU06977.1"/>
    </source>
</evidence>
<keyword evidence="1" id="KW-0812">Transmembrane</keyword>
<dbReference type="Gene3D" id="1.20.1640.10">
    <property type="entry name" value="Multidrug efflux transporter AcrB transmembrane domain"/>
    <property type="match status" value="1"/>
</dbReference>
<dbReference type="AlphaFoldDB" id="A0A4U8YTF4"/>
<feature type="transmembrane region" description="Helical" evidence="1">
    <location>
        <begin position="248"/>
        <end position="271"/>
    </location>
</feature>
<feature type="transmembrane region" description="Helical" evidence="1">
    <location>
        <begin position="324"/>
        <end position="343"/>
    </location>
</feature>
<dbReference type="EMBL" id="LR536450">
    <property type="protein sequence ID" value="VFU06977.1"/>
    <property type="molecule type" value="Genomic_DNA"/>
</dbReference>
<proteinExistence type="predicted"/>
<dbReference type="Proteomes" id="UP000294360">
    <property type="component" value="Chromosome"/>
</dbReference>
<dbReference type="SUPFAM" id="SSF82866">
    <property type="entry name" value="Multidrug efflux transporter AcrB transmembrane domain"/>
    <property type="match status" value="1"/>
</dbReference>
<dbReference type="InterPro" id="IPR050545">
    <property type="entry name" value="Mycobact_MmpL"/>
</dbReference>
<protein>
    <submittedName>
        <fullName evidence="2">Membrane transporter</fullName>
    </submittedName>
</protein>
<feature type="transmembrane region" description="Helical" evidence="1">
    <location>
        <begin position="291"/>
        <end position="312"/>
    </location>
</feature>
<organism evidence="2 3">
    <name type="scientific">Methylocella tundrae</name>
    <dbReference type="NCBI Taxonomy" id="227605"/>
    <lineage>
        <taxon>Bacteria</taxon>
        <taxon>Pseudomonadati</taxon>
        <taxon>Pseudomonadota</taxon>
        <taxon>Alphaproteobacteria</taxon>
        <taxon>Hyphomicrobiales</taxon>
        <taxon>Beijerinckiaceae</taxon>
        <taxon>Methylocella</taxon>
    </lineage>
</organism>
<feature type="transmembrane region" description="Helical" evidence="1">
    <location>
        <begin position="206"/>
        <end position="236"/>
    </location>
</feature>
<reference evidence="2 3" key="1">
    <citation type="submission" date="2019-03" db="EMBL/GenBank/DDBJ databases">
        <authorList>
            <person name="Kox A.R. M."/>
        </authorList>
    </citation>
    <scope>NUCLEOTIDE SEQUENCE [LARGE SCALE GENOMIC DNA]</scope>
    <source>
        <strain evidence="2">MTUNDRAET4 annotated genome</strain>
    </source>
</reference>
<sequence>MVRRPGLYSLIGLIVVAALGGVFANLQPRYRLADQVPDKEQAVSASSRLDAKLTGANPIDVLVQLPPGASLYAPETLEVIARVHSLMERQAGVGNVWSLETLRRWLKEKAGSSDVATLKKYVDLLPEHLTRRFIDAKQDAVIVSGRVPDADASQLLPIVDGIDRSLKGLRAQYPGYKLSVTGLSAIAARNSASMIDKLTRGLTIEFFFVAAFIGLAFRSVVVALACILPGIFPVVASGALLAITGQGLQFASVVALTVSFGLGLSATIHFLNRLRIEDDSGENFALAVERATVLVGPALILTSVVLACGLAVTVLSDLPSLRLFGWLSAFAMMAALTADLLILRPTAMFLRRTADQIAIRR</sequence>
<keyword evidence="1" id="KW-1133">Transmembrane helix</keyword>
<feature type="transmembrane region" description="Helical" evidence="1">
    <location>
        <begin position="6"/>
        <end position="26"/>
    </location>
</feature>
<evidence type="ECO:0000256" key="1">
    <source>
        <dbReference type="SAM" id="Phobius"/>
    </source>
</evidence>
<dbReference type="GO" id="GO:0005886">
    <property type="term" value="C:plasma membrane"/>
    <property type="evidence" value="ECO:0007669"/>
    <property type="project" value="TreeGrafter"/>
</dbReference>
<dbReference type="PANTHER" id="PTHR33406:SF12">
    <property type="entry name" value="BLR2997 PROTEIN"/>
    <property type="match status" value="1"/>
</dbReference>
<gene>
    <name evidence="2" type="ORF">MTUNDRAET4_0084</name>
</gene>
<dbReference type="PANTHER" id="PTHR33406">
    <property type="entry name" value="MEMBRANE PROTEIN MJ1562-RELATED"/>
    <property type="match status" value="1"/>
</dbReference>
<dbReference type="KEGG" id="mtun:MTUNDRAET4_0084"/>
<accession>A0A4U8YTF4</accession>
<evidence type="ECO:0000313" key="3">
    <source>
        <dbReference type="Proteomes" id="UP000294360"/>
    </source>
</evidence>